<protein>
    <submittedName>
        <fullName evidence="1">Uncharacterized protein</fullName>
    </submittedName>
</protein>
<dbReference type="AlphaFoldDB" id="A0A6G7YRR4"/>
<dbReference type="KEGG" id="spii:G7077_11420"/>
<proteinExistence type="predicted"/>
<organism evidence="1 2">
    <name type="scientific">Sphingomonas piscis</name>
    <dbReference type="NCBI Taxonomy" id="2714943"/>
    <lineage>
        <taxon>Bacteria</taxon>
        <taxon>Pseudomonadati</taxon>
        <taxon>Pseudomonadota</taxon>
        <taxon>Alphaproteobacteria</taxon>
        <taxon>Sphingomonadales</taxon>
        <taxon>Sphingomonadaceae</taxon>
        <taxon>Sphingomonas</taxon>
    </lineage>
</organism>
<dbReference type="RefSeq" id="WP_166411808.1">
    <property type="nucleotide sequence ID" value="NZ_CP049869.1"/>
</dbReference>
<keyword evidence="2" id="KW-1185">Reference proteome</keyword>
<evidence type="ECO:0000313" key="1">
    <source>
        <dbReference type="EMBL" id="QIK79421.1"/>
    </source>
</evidence>
<dbReference type="EMBL" id="CP049869">
    <property type="protein sequence ID" value="QIK79421.1"/>
    <property type="molecule type" value="Genomic_DNA"/>
</dbReference>
<sequence>MGLVLLLATGVWLNFALAYERERAVSPDGEWLAIAYIDGTPLTAENERVHLWRWWQPRFGWLGCQVLEAKNESPTRLLWQGKRLHIQHGFRAHELIAVRGGCGPVQVSFEKKFKPYA</sequence>
<dbReference type="Proteomes" id="UP000503222">
    <property type="component" value="Chromosome"/>
</dbReference>
<name>A0A6G7YRR4_9SPHN</name>
<gene>
    <name evidence="1" type="ORF">G7077_11420</name>
</gene>
<reference evidence="1 2" key="1">
    <citation type="submission" date="2020-03" db="EMBL/GenBank/DDBJ databases">
        <title>Sphingomonas sp. nov., isolated from fish.</title>
        <authorList>
            <person name="Hyun D.-W."/>
            <person name="Bae J.-W."/>
        </authorList>
    </citation>
    <scope>NUCLEOTIDE SEQUENCE [LARGE SCALE GENOMIC DNA]</scope>
    <source>
        <strain evidence="1 2">HDW15B</strain>
    </source>
</reference>
<accession>A0A6G7YRR4</accession>
<evidence type="ECO:0000313" key="2">
    <source>
        <dbReference type="Proteomes" id="UP000503222"/>
    </source>
</evidence>